<dbReference type="AlphaFoldDB" id="A0A7Y4LAP4"/>
<dbReference type="EMBL" id="JABGBO010000008">
    <property type="protein sequence ID" value="NOL50042.1"/>
    <property type="molecule type" value="Genomic_DNA"/>
</dbReference>
<accession>A0A7Y4LAP4</accession>
<dbReference type="Proteomes" id="UP000541421">
    <property type="component" value="Unassembled WGS sequence"/>
</dbReference>
<dbReference type="InterPro" id="IPR010710">
    <property type="entry name" value="DUF1289"/>
</dbReference>
<keyword evidence="2" id="KW-1185">Reference proteome</keyword>
<sequence>MEQLEFFDIPSPCINVCQSNAKGYCMGCFRTRDERFYWQQLSNGQKREVLRACRFRRFKAYKEKSEQNASKETVTENENLSLF</sequence>
<dbReference type="PANTHER" id="PTHR35175">
    <property type="entry name" value="DUF1289 DOMAIN-CONTAINING PROTEIN"/>
    <property type="match status" value="1"/>
</dbReference>
<protein>
    <submittedName>
        <fullName evidence="1">DUF1289 domain-containing protein</fullName>
    </submittedName>
</protein>
<evidence type="ECO:0000313" key="2">
    <source>
        <dbReference type="Proteomes" id="UP000541421"/>
    </source>
</evidence>
<dbReference type="Pfam" id="PF06945">
    <property type="entry name" value="DUF1289"/>
    <property type="match status" value="1"/>
</dbReference>
<proteinExistence type="predicted"/>
<reference evidence="1 2" key="1">
    <citation type="submission" date="2020-05" db="EMBL/GenBank/DDBJ databases">
        <authorList>
            <person name="Niu N."/>
        </authorList>
    </citation>
    <scope>NUCLEOTIDE SEQUENCE [LARGE SCALE GENOMIC DNA]</scope>
    <source>
        <strain evidence="1 2">LMG10982</strain>
    </source>
</reference>
<name>A0A7Y4LAP4_9BURK</name>
<dbReference type="PANTHER" id="PTHR35175:SF1">
    <property type="entry name" value="OXIDOREDUCTASE"/>
    <property type="match status" value="1"/>
</dbReference>
<evidence type="ECO:0000313" key="1">
    <source>
        <dbReference type="EMBL" id="NOL50042.1"/>
    </source>
</evidence>
<gene>
    <name evidence="1" type="ORF">HKX40_07835</name>
</gene>
<comment type="caution">
    <text evidence="1">The sequence shown here is derived from an EMBL/GenBank/DDBJ whole genome shotgun (WGS) entry which is preliminary data.</text>
</comment>
<organism evidence="1 2">
    <name type="scientific">Pelistega europaea</name>
    <dbReference type="NCBI Taxonomy" id="106147"/>
    <lineage>
        <taxon>Bacteria</taxon>
        <taxon>Pseudomonadati</taxon>
        <taxon>Pseudomonadota</taxon>
        <taxon>Betaproteobacteria</taxon>
        <taxon>Burkholderiales</taxon>
        <taxon>Alcaligenaceae</taxon>
        <taxon>Pelistega</taxon>
    </lineage>
</organism>